<keyword evidence="7 9" id="KW-0472">Membrane</keyword>
<feature type="transmembrane region" description="Helical" evidence="9">
    <location>
        <begin position="405"/>
        <end position="425"/>
    </location>
</feature>
<evidence type="ECO:0000256" key="1">
    <source>
        <dbReference type="ARBA" id="ARBA00004651"/>
    </source>
</evidence>
<dbReference type="RefSeq" id="WP_245760803.1">
    <property type="nucleotide sequence ID" value="NZ_FPCG01000011.1"/>
</dbReference>
<reference evidence="10 11" key="1">
    <citation type="submission" date="2016-10" db="EMBL/GenBank/DDBJ databases">
        <authorList>
            <person name="de Groot N.N."/>
        </authorList>
    </citation>
    <scope>NUCLEOTIDE SEQUENCE [LARGE SCALE GENOMIC DNA]</scope>
    <source>
        <strain evidence="10 11">CGMCC 1.7054</strain>
    </source>
</reference>
<dbReference type="InterPro" id="IPR004268">
    <property type="entry name" value="MurJ"/>
</dbReference>
<gene>
    <name evidence="10" type="ORF">SAMN04487966_11175</name>
</gene>
<feature type="transmembrane region" description="Helical" evidence="9">
    <location>
        <begin position="375"/>
        <end position="399"/>
    </location>
</feature>
<dbReference type="GO" id="GO:0008360">
    <property type="term" value="P:regulation of cell shape"/>
    <property type="evidence" value="ECO:0007669"/>
    <property type="project" value="UniProtKB-KW"/>
</dbReference>
<evidence type="ECO:0000256" key="2">
    <source>
        <dbReference type="ARBA" id="ARBA00022475"/>
    </source>
</evidence>
<dbReference type="PRINTS" id="PR01806">
    <property type="entry name" value="VIRFACTRMVIN"/>
</dbReference>
<feature type="transmembrane region" description="Helical" evidence="9">
    <location>
        <begin position="49"/>
        <end position="69"/>
    </location>
</feature>
<dbReference type="GO" id="GO:0034204">
    <property type="term" value="P:lipid translocation"/>
    <property type="evidence" value="ECO:0007669"/>
    <property type="project" value="TreeGrafter"/>
</dbReference>
<dbReference type="Pfam" id="PF03023">
    <property type="entry name" value="MurJ"/>
    <property type="match status" value="1"/>
</dbReference>
<evidence type="ECO:0000256" key="6">
    <source>
        <dbReference type="ARBA" id="ARBA00022989"/>
    </source>
</evidence>
<keyword evidence="3 9" id="KW-0812">Transmembrane</keyword>
<feature type="transmembrane region" description="Helical" evidence="9">
    <location>
        <begin position="446"/>
        <end position="466"/>
    </location>
</feature>
<evidence type="ECO:0000256" key="8">
    <source>
        <dbReference type="SAM" id="MobiDB-lite"/>
    </source>
</evidence>
<accession>A0A1I7MRF5</accession>
<keyword evidence="4" id="KW-0133">Cell shape</keyword>
<protein>
    <submittedName>
        <fullName evidence="10">Putative peptidoglycan lipid II flippase</fullName>
    </submittedName>
</protein>
<evidence type="ECO:0000256" key="4">
    <source>
        <dbReference type="ARBA" id="ARBA00022960"/>
    </source>
</evidence>
<feature type="transmembrane region" description="Helical" evidence="9">
    <location>
        <begin position="511"/>
        <end position="533"/>
    </location>
</feature>
<dbReference type="Proteomes" id="UP000198881">
    <property type="component" value="Unassembled WGS sequence"/>
</dbReference>
<dbReference type="EMBL" id="FPCG01000011">
    <property type="protein sequence ID" value="SFV24522.1"/>
    <property type="molecule type" value="Genomic_DNA"/>
</dbReference>
<keyword evidence="5" id="KW-0573">Peptidoglycan synthesis</keyword>
<evidence type="ECO:0000256" key="9">
    <source>
        <dbReference type="SAM" id="Phobius"/>
    </source>
</evidence>
<feature type="transmembrane region" description="Helical" evidence="9">
    <location>
        <begin position="150"/>
        <end position="174"/>
    </location>
</feature>
<feature type="transmembrane region" description="Helical" evidence="9">
    <location>
        <begin position="186"/>
        <end position="208"/>
    </location>
</feature>
<feature type="transmembrane region" description="Helical" evidence="9">
    <location>
        <begin position="539"/>
        <end position="565"/>
    </location>
</feature>
<dbReference type="AlphaFoldDB" id="A0A1I7MRF5"/>
<feature type="region of interest" description="Disordered" evidence="8">
    <location>
        <begin position="1"/>
        <end position="28"/>
    </location>
</feature>
<feature type="transmembrane region" description="Helical" evidence="9">
    <location>
        <begin position="332"/>
        <end position="354"/>
    </location>
</feature>
<dbReference type="InterPro" id="IPR051050">
    <property type="entry name" value="Lipid_II_flippase_MurJ/MviN"/>
</dbReference>
<dbReference type="NCBIfam" id="TIGR01695">
    <property type="entry name" value="murJ_mviN"/>
    <property type="match status" value="1"/>
</dbReference>
<evidence type="ECO:0000256" key="7">
    <source>
        <dbReference type="ARBA" id="ARBA00023136"/>
    </source>
</evidence>
<dbReference type="GO" id="GO:0009252">
    <property type="term" value="P:peptidoglycan biosynthetic process"/>
    <property type="evidence" value="ECO:0007669"/>
    <property type="project" value="UniProtKB-KW"/>
</dbReference>
<feature type="transmembrane region" description="Helical" evidence="9">
    <location>
        <begin position="228"/>
        <end position="249"/>
    </location>
</feature>
<dbReference type="PANTHER" id="PTHR47019:SF1">
    <property type="entry name" value="LIPID II FLIPPASE MURJ"/>
    <property type="match status" value="1"/>
</dbReference>
<evidence type="ECO:0000313" key="10">
    <source>
        <dbReference type="EMBL" id="SFV24522.1"/>
    </source>
</evidence>
<comment type="subcellular location">
    <subcellularLocation>
        <location evidence="1">Cell membrane</location>
        <topology evidence="1">Multi-pass membrane protein</topology>
    </subcellularLocation>
</comment>
<keyword evidence="2" id="KW-1003">Cell membrane</keyword>
<feature type="transmembrane region" description="Helical" evidence="9">
    <location>
        <begin position="472"/>
        <end position="490"/>
    </location>
</feature>
<feature type="transmembrane region" description="Helical" evidence="9">
    <location>
        <begin position="81"/>
        <end position="100"/>
    </location>
</feature>
<evidence type="ECO:0000256" key="5">
    <source>
        <dbReference type="ARBA" id="ARBA00022984"/>
    </source>
</evidence>
<dbReference type="GO" id="GO:0015648">
    <property type="term" value="F:lipid-linked peptidoglycan transporter activity"/>
    <property type="evidence" value="ECO:0007669"/>
    <property type="project" value="TreeGrafter"/>
</dbReference>
<feature type="transmembrane region" description="Helical" evidence="9">
    <location>
        <begin position="270"/>
        <end position="291"/>
    </location>
</feature>
<feature type="transmembrane region" description="Helical" evidence="9">
    <location>
        <begin position="112"/>
        <end position="138"/>
    </location>
</feature>
<dbReference type="PANTHER" id="PTHR47019">
    <property type="entry name" value="LIPID II FLIPPASE MURJ"/>
    <property type="match status" value="1"/>
</dbReference>
<organism evidence="10 11">
    <name type="scientific">Micrococcus terreus</name>
    <dbReference type="NCBI Taxonomy" id="574650"/>
    <lineage>
        <taxon>Bacteria</taxon>
        <taxon>Bacillati</taxon>
        <taxon>Actinomycetota</taxon>
        <taxon>Actinomycetes</taxon>
        <taxon>Micrococcales</taxon>
        <taxon>Micrococcaceae</taxon>
        <taxon>Micrococcus</taxon>
    </lineage>
</organism>
<name>A0A1I7MRF5_9MICC</name>
<evidence type="ECO:0000256" key="3">
    <source>
        <dbReference type="ARBA" id="ARBA00022692"/>
    </source>
</evidence>
<sequence length="591" mass="62364">MTATSSTGRQDGPGTAERATEQYDPGNHSAKATAKASAIMAAGTLISRVLGFVRNALLAVAIGSTALVADIFESANTIPNIIYMLLAGGVFNVVLVPQLIKAAKAPDRGADYTSRLVTLAALVMLGFTVVITLCAAPLMSVLTKDWTPGMLALGTAFALWTLPQILFYGLYAVIGQVLNAHGRFGAYMWAPVVNNIVAIAVIATYLVMFGRYAAGQDQLTEWSTQQTVILAGGHTLGVVLQALVLFGPLKRLGLGLRPKFGWKGMGLRSTGRLAGYTLITMVVGNVVNLALNRLVTGATAARSAGETPGPEASTAMAEAAIPGLYALNTAQLITVLPHSVFVLSVATVLFNQLARAMDNGDLDSARRTTSQGLRTFAVPMMFALVVVLVLAGPMGRIFASSASTATASGVAIGQLLVLLALGMPFRSAHIYLTRVFYAAENARMPMIIQVLIAGISLILAYVASLMLPNWSLAYLMVSIFTVFHVVQFAITHTLVVRHFGDYGFGQVVDTYVRTGLVALVSGVAGGAVLWLMGGFSNGFAWTSILTAVVTCAVVGLVMLVVYLVILRLIRLPELMSFLGPLLRRVPALSGR</sequence>
<dbReference type="STRING" id="574650.SAMN04487966_11175"/>
<dbReference type="GO" id="GO:0005886">
    <property type="term" value="C:plasma membrane"/>
    <property type="evidence" value="ECO:0007669"/>
    <property type="project" value="UniProtKB-SubCell"/>
</dbReference>
<keyword evidence="6 9" id="KW-1133">Transmembrane helix</keyword>
<proteinExistence type="predicted"/>
<keyword evidence="11" id="KW-1185">Reference proteome</keyword>
<evidence type="ECO:0000313" key="11">
    <source>
        <dbReference type="Proteomes" id="UP000198881"/>
    </source>
</evidence>